<evidence type="ECO:0000256" key="1">
    <source>
        <dbReference type="SAM" id="MobiDB-lite"/>
    </source>
</evidence>
<feature type="compositionally biased region" description="Acidic residues" evidence="1">
    <location>
        <begin position="1"/>
        <end position="11"/>
    </location>
</feature>
<dbReference type="Proteomes" id="UP001066276">
    <property type="component" value="Chromosome 2_2"/>
</dbReference>
<feature type="region of interest" description="Disordered" evidence="1">
    <location>
        <begin position="1"/>
        <end position="26"/>
    </location>
</feature>
<reference evidence="2" key="1">
    <citation type="journal article" date="2022" name="bioRxiv">
        <title>Sequencing and chromosome-scale assembly of the giantPleurodeles waltlgenome.</title>
        <authorList>
            <person name="Brown T."/>
            <person name="Elewa A."/>
            <person name="Iarovenko S."/>
            <person name="Subramanian E."/>
            <person name="Araus A.J."/>
            <person name="Petzold A."/>
            <person name="Susuki M."/>
            <person name="Suzuki K.-i.T."/>
            <person name="Hayashi T."/>
            <person name="Toyoda A."/>
            <person name="Oliveira C."/>
            <person name="Osipova E."/>
            <person name="Leigh N.D."/>
            <person name="Simon A."/>
            <person name="Yun M.H."/>
        </authorList>
    </citation>
    <scope>NUCLEOTIDE SEQUENCE</scope>
    <source>
        <strain evidence="2">20211129_DDA</strain>
        <tissue evidence="2">Liver</tissue>
    </source>
</reference>
<name>A0AAV7UWC7_PLEWA</name>
<evidence type="ECO:0000313" key="2">
    <source>
        <dbReference type="EMBL" id="KAJ1193405.1"/>
    </source>
</evidence>
<dbReference type="EMBL" id="JANPWB010000004">
    <property type="protein sequence ID" value="KAJ1193405.1"/>
    <property type="molecule type" value="Genomic_DNA"/>
</dbReference>
<accession>A0AAV7UWC7</accession>
<dbReference type="AlphaFoldDB" id="A0AAV7UWC7"/>
<feature type="region of interest" description="Disordered" evidence="1">
    <location>
        <begin position="45"/>
        <end position="69"/>
    </location>
</feature>
<organism evidence="2 3">
    <name type="scientific">Pleurodeles waltl</name>
    <name type="common">Iberian ribbed newt</name>
    <dbReference type="NCBI Taxonomy" id="8319"/>
    <lineage>
        <taxon>Eukaryota</taxon>
        <taxon>Metazoa</taxon>
        <taxon>Chordata</taxon>
        <taxon>Craniata</taxon>
        <taxon>Vertebrata</taxon>
        <taxon>Euteleostomi</taxon>
        <taxon>Amphibia</taxon>
        <taxon>Batrachia</taxon>
        <taxon>Caudata</taxon>
        <taxon>Salamandroidea</taxon>
        <taxon>Salamandridae</taxon>
        <taxon>Pleurodelinae</taxon>
        <taxon>Pleurodeles</taxon>
    </lineage>
</organism>
<gene>
    <name evidence="2" type="ORF">NDU88_002703</name>
</gene>
<evidence type="ECO:0000313" key="3">
    <source>
        <dbReference type="Proteomes" id="UP001066276"/>
    </source>
</evidence>
<sequence length="69" mass="7543">MEGEPLTETDGDLGPTDSCSSPIRDDSELLWRPLETTMDHDCDERLSNRELMQGDTDVLGDSGTTGGDR</sequence>
<proteinExistence type="predicted"/>
<keyword evidence="3" id="KW-1185">Reference proteome</keyword>
<comment type="caution">
    <text evidence="2">The sequence shown here is derived from an EMBL/GenBank/DDBJ whole genome shotgun (WGS) entry which is preliminary data.</text>
</comment>
<protein>
    <submittedName>
        <fullName evidence="2">Uncharacterized protein</fullName>
    </submittedName>
</protein>